<protein>
    <submittedName>
        <fullName evidence="13">Iron complex outermembrane receptor protein</fullName>
    </submittedName>
</protein>
<dbReference type="InterPro" id="IPR036942">
    <property type="entry name" value="Beta-barrel_TonB_sf"/>
</dbReference>
<keyword evidence="13" id="KW-0675">Receptor</keyword>
<evidence type="ECO:0000256" key="10">
    <source>
        <dbReference type="SAM" id="SignalP"/>
    </source>
</evidence>
<dbReference type="PROSITE" id="PS52016">
    <property type="entry name" value="TONB_DEPENDENT_REC_3"/>
    <property type="match status" value="1"/>
</dbReference>
<proteinExistence type="inferred from homology"/>
<keyword evidence="10" id="KW-0732">Signal</keyword>
<evidence type="ECO:0000256" key="1">
    <source>
        <dbReference type="ARBA" id="ARBA00004571"/>
    </source>
</evidence>
<dbReference type="SUPFAM" id="SSF56935">
    <property type="entry name" value="Porins"/>
    <property type="match status" value="1"/>
</dbReference>
<evidence type="ECO:0000256" key="3">
    <source>
        <dbReference type="ARBA" id="ARBA00022452"/>
    </source>
</evidence>
<evidence type="ECO:0000313" key="14">
    <source>
        <dbReference type="Proteomes" id="UP000548867"/>
    </source>
</evidence>
<dbReference type="AlphaFoldDB" id="A0A7W6G7N5"/>
<feature type="chain" id="PRO_5031146427" evidence="10">
    <location>
        <begin position="32"/>
        <end position="816"/>
    </location>
</feature>
<feature type="domain" description="TonB-dependent receptor-like beta-barrel" evidence="11">
    <location>
        <begin position="291"/>
        <end position="774"/>
    </location>
</feature>
<keyword evidence="14" id="KW-1185">Reference proteome</keyword>
<dbReference type="InterPro" id="IPR012910">
    <property type="entry name" value="Plug_dom"/>
</dbReference>
<evidence type="ECO:0000256" key="2">
    <source>
        <dbReference type="ARBA" id="ARBA00022448"/>
    </source>
</evidence>
<dbReference type="Gene3D" id="2.170.130.10">
    <property type="entry name" value="TonB-dependent receptor, plug domain"/>
    <property type="match status" value="1"/>
</dbReference>
<keyword evidence="5 9" id="KW-0798">TonB box</keyword>
<evidence type="ECO:0000313" key="13">
    <source>
        <dbReference type="EMBL" id="MBB3957099.1"/>
    </source>
</evidence>
<name>A0A7W6G7N5_9SPHN</name>
<dbReference type="InterPro" id="IPR039426">
    <property type="entry name" value="TonB-dep_rcpt-like"/>
</dbReference>
<keyword evidence="3 8" id="KW-1134">Transmembrane beta strand</keyword>
<dbReference type="CDD" id="cd01347">
    <property type="entry name" value="ligand_gated_channel"/>
    <property type="match status" value="1"/>
</dbReference>
<dbReference type="GO" id="GO:0009279">
    <property type="term" value="C:cell outer membrane"/>
    <property type="evidence" value="ECO:0007669"/>
    <property type="project" value="UniProtKB-SubCell"/>
</dbReference>
<dbReference type="Proteomes" id="UP000548867">
    <property type="component" value="Unassembled WGS sequence"/>
</dbReference>
<dbReference type="InterPro" id="IPR000531">
    <property type="entry name" value="Beta-barrel_TonB"/>
</dbReference>
<evidence type="ECO:0000256" key="8">
    <source>
        <dbReference type="PROSITE-ProRule" id="PRU01360"/>
    </source>
</evidence>
<accession>A0A7W6G7N5</accession>
<evidence type="ECO:0000259" key="11">
    <source>
        <dbReference type="Pfam" id="PF00593"/>
    </source>
</evidence>
<feature type="domain" description="TonB-dependent receptor plug" evidence="12">
    <location>
        <begin position="55"/>
        <end position="173"/>
    </location>
</feature>
<keyword evidence="7 8" id="KW-0998">Cell outer membrane</keyword>
<organism evidence="13 14">
    <name type="scientific">Novosphingobium sediminicola</name>
    <dbReference type="NCBI Taxonomy" id="563162"/>
    <lineage>
        <taxon>Bacteria</taxon>
        <taxon>Pseudomonadati</taxon>
        <taxon>Pseudomonadota</taxon>
        <taxon>Alphaproteobacteria</taxon>
        <taxon>Sphingomonadales</taxon>
        <taxon>Sphingomonadaceae</taxon>
        <taxon>Novosphingobium</taxon>
    </lineage>
</organism>
<comment type="similarity">
    <text evidence="8 9">Belongs to the TonB-dependent receptor family.</text>
</comment>
<evidence type="ECO:0000256" key="5">
    <source>
        <dbReference type="ARBA" id="ARBA00023077"/>
    </source>
</evidence>
<dbReference type="RefSeq" id="WP_183628121.1">
    <property type="nucleotide sequence ID" value="NZ_JACIDX010000019.1"/>
</dbReference>
<dbReference type="EMBL" id="JACIDX010000019">
    <property type="protein sequence ID" value="MBB3957099.1"/>
    <property type="molecule type" value="Genomic_DNA"/>
</dbReference>
<evidence type="ECO:0000256" key="6">
    <source>
        <dbReference type="ARBA" id="ARBA00023136"/>
    </source>
</evidence>
<dbReference type="PANTHER" id="PTHR47234:SF3">
    <property type="entry name" value="SECRETIN_TONB SHORT N-TERMINAL DOMAIN-CONTAINING PROTEIN"/>
    <property type="match status" value="1"/>
</dbReference>
<sequence>MNIRAKDIRHGRNLALTASCALAALAGPALAADGEPDAGTIIVTGTRQVARSATESLAPIDVLSTKDLQASGKQSVRDLLGTLVPSINVSNSGAGASFAVKTLSLRGLAGDHVLILVNGKRRHNTATMFINGTTQNGQSPADLDLIPSNSIARVEVLRDGASAQYGSDAIAGVVNVILKEDTSGTATMLGGTTKDGGGETGRISVDKGFKLGEASLHLSAESWLQARTIRSASNPGQFYARVGQLYSATTGALDPREATVDRNVNKAGQPASEGFNLGYDLNIPVGAVKFYSFGTFSHRNNDAWLTYRFPDASNNIPEIYPNGYSPHLHISDHDYQVTAGIKSQKGAAINFDFSSSYGVSLVSLVESTALNASMGPNSPTTFYIGRTKSTEWTNNLDLQKDVNLGLYQPLSVAIGAEYRQSTYGIEAGEAASYIDGGYKSTTGANTGVLRTSGSQGVTGFAPSMAGSWKRKAWSAYVNLEQKILPGVEVALAGRHEDYSDFGKTDTGKISARIEPAKGFALRGTLSTGFRAPTLQQQHYSSASTINVSGVLLPVSALPVDSAAGIALGAKPLKPERSTNYSLGFVFNAIPRFNLTVDAYQIKLKDRILLSSTLQGAVVRSVLAAAGITSSAGGFYFGNSTDTRTRGIDVVGTYRADLGDLGNANLSLSANFTETVFTRVDSVPAVLSSAGLVLIGRDRQGDFTVGTPRNKFIANVAWEKGPAAINLRATRYGSVTQVNASAAGPDARIDPKVIFDLDASYKLTSGIKIGVGANNMFNIYPNTLPTSLQGNGFSLYNAYSPYGVSGGFYYARLSFGF</sequence>
<dbReference type="Gene3D" id="2.40.170.20">
    <property type="entry name" value="TonB-dependent receptor, beta-barrel domain"/>
    <property type="match status" value="1"/>
</dbReference>
<evidence type="ECO:0000256" key="4">
    <source>
        <dbReference type="ARBA" id="ARBA00022692"/>
    </source>
</evidence>
<keyword evidence="2 8" id="KW-0813">Transport</keyword>
<dbReference type="Pfam" id="PF07715">
    <property type="entry name" value="Plug"/>
    <property type="match status" value="1"/>
</dbReference>
<comment type="caution">
    <text evidence="13">The sequence shown here is derived from an EMBL/GenBank/DDBJ whole genome shotgun (WGS) entry which is preliminary data.</text>
</comment>
<gene>
    <name evidence="13" type="ORF">GGR38_004073</name>
</gene>
<comment type="subcellular location">
    <subcellularLocation>
        <location evidence="1 8">Cell outer membrane</location>
        <topology evidence="1 8">Multi-pass membrane protein</topology>
    </subcellularLocation>
</comment>
<dbReference type="PANTHER" id="PTHR47234">
    <property type="match status" value="1"/>
</dbReference>
<keyword evidence="6 8" id="KW-0472">Membrane</keyword>
<feature type="signal peptide" evidence="10">
    <location>
        <begin position="1"/>
        <end position="31"/>
    </location>
</feature>
<evidence type="ECO:0000256" key="7">
    <source>
        <dbReference type="ARBA" id="ARBA00023237"/>
    </source>
</evidence>
<dbReference type="InterPro" id="IPR037066">
    <property type="entry name" value="Plug_dom_sf"/>
</dbReference>
<evidence type="ECO:0000256" key="9">
    <source>
        <dbReference type="RuleBase" id="RU003357"/>
    </source>
</evidence>
<dbReference type="Pfam" id="PF00593">
    <property type="entry name" value="TonB_dep_Rec_b-barrel"/>
    <property type="match status" value="1"/>
</dbReference>
<reference evidence="13 14" key="1">
    <citation type="submission" date="2020-08" db="EMBL/GenBank/DDBJ databases">
        <title>Genomic Encyclopedia of Type Strains, Phase IV (KMG-IV): sequencing the most valuable type-strain genomes for metagenomic binning, comparative biology and taxonomic classification.</title>
        <authorList>
            <person name="Goeker M."/>
        </authorList>
    </citation>
    <scope>NUCLEOTIDE SEQUENCE [LARGE SCALE GENOMIC DNA]</scope>
    <source>
        <strain evidence="13 14">DSM 27057</strain>
    </source>
</reference>
<evidence type="ECO:0000259" key="12">
    <source>
        <dbReference type="Pfam" id="PF07715"/>
    </source>
</evidence>
<keyword evidence="4 8" id="KW-0812">Transmembrane</keyword>